<reference evidence="2 3" key="1">
    <citation type="submission" date="2015-12" db="EMBL/GenBank/DDBJ databases">
        <authorList>
            <person name="Shamseldin A."/>
            <person name="Moawad H."/>
            <person name="Abd El-Rahim W.M."/>
            <person name="Sadowsky M.J."/>
        </authorList>
    </citation>
    <scope>NUCLEOTIDE SEQUENCE [LARGE SCALE GENOMIC DNA]</scope>
    <source>
        <strain evidence="2 3">D7</strain>
    </source>
</reference>
<proteinExistence type="predicted"/>
<evidence type="ECO:0000313" key="2">
    <source>
        <dbReference type="EMBL" id="AMJ98453.1"/>
    </source>
</evidence>
<feature type="coiled-coil region" evidence="1">
    <location>
        <begin position="24"/>
        <end position="58"/>
    </location>
</feature>
<name>A0A126PZM2_ALTMA</name>
<organism evidence="2 3">
    <name type="scientific">Alteromonas macleodii</name>
    <name type="common">Pseudoalteromonas macleodii</name>
    <dbReference type="NCBI Taxonomy" id="28108"/>
    <lineage>
        <taxon>Bacteria</taxon>
        <taxon>Pseudomonadati</taxon>
        <taxon>Pseudomonadota</taxon>
        <taxon>Gammaproteobacteria</taxon>
        <taxon>Alteromonadales</taxon>
        <taxon>Alteromonadaceae</taxon>
        <taxon>Alteromonas/Salinimonas group</taxon>
        <taxon>Alteromonas</taxon>
    </lineage>
</organism>
<evidence type="ECO:0000256" key="1">
    <source>
        <dbReference type="SAM" id="Coils"/>
    </source>
</evidence>
<dbReference type="EMBL" id="CP014323">
    <property type="protein sequence ID" value="AMJ98453.1"/>
    <property type="molecule type" value="Genomic_DNA"/>
</dbReference>
<keyword evidence="1" id="KW-0175">Coiled coil</keyword>
<evidence type="ECO:0000313" key="3">
    <source>
        <dbReference type="Proteomes" id="UP000063991"/>
    </source>
</evidence>
<gene>
    <name evidence="2" type="ORF">AVL55_09920</name>
</gene>
<dbReference type="AlphaFoldDB" id="A0A126PZM2"/>
<accession>A0A126PZM2</accession>
<evidence type="ECO:0008006" key="4">
    <source>
        <dbReference type="Google" id="ProtNLM"/>
    </source>
</evidence>
<protein>
    <recommendedName>
        <fullName evidence="4">Septum formation initiator family protein</fullName>
    </recommendedName>
</protein>
<sequence>MSLAALFIGIWHEINRFPATNSSILKLEENFEELAAENEELRERIVNLDNELFVLSNEMEKIKDPEYYQAIEDGDGLTLYEMDKARGNI</sequence>
<dbReference type="Proteomes" id="UP000063991">
    <property type="component" value="Chromosome"/>
</dbReference>